<feature type="region of interest" description="Disordered" evidence="1">
    <location>
        <begin position="35"/>
        <end position="73"/>
    </location>
</feature>
<dbReference type="AlphaFoldDB" id="A0AAP0I696"/>
<proteinExistence type="predicted"/>
<dbReference type="EMBL" id="JBBNAE010000007">
    <property type="protein sequence ID" value="KAK9109423.1"/>
    <property type="molecule type" value="Genomic_DNA"/>
</dbReference>
<evidence type="ECO:0000313" key="3">
    <source>
        <dbReference type="Proteomes" id="UP001417504"/>
    </source>
</evidence>
<keyword evidence="3" id="KW-1185">Reference proteome</keyword>
<evidence type="ECO:0000313" key="2">
    <source>
        <dbReference type="EMBL" id="KAK9109423.1"/>
    </source>
</evidence>
<protein>
    <submittedName>
        <fullName evidence="2">Uncharacterized protein</fullName>
    </submittedName>
</protein>
<organism evidence="2 3">
    <name type="scientific">Stephania japonica</name>
    <dbReference type="NCBI Taxonomy" id="461633"/>
    <lineage>
        <taxon>Eukaryota</taxon>
        <taxon>Viridiplantae</taxon>
        <taxon>Streptophyta</taxon>
        <taxon>Embryophyta</taxon>
        <taxon>Tracheophyta</taxon>
        <taxon>Spermatophyta</taxon>
        <taxon>Magnoliopsida</taxon>
        <taxon>Ranunculales</taxon>
        <taxon>Menispermaceae</taxon>
        <taxon>Menispermoideae</taxon>
        <taxon>Cissampelideae</taxon>
        <taxon>Stephania</taxon>
    </lineage>
</organism>
<accession>A0AAP0I696</accession>
<evidence type="ECO:0000256" key="1">
    <source>
        <dbReference type="SAM" id="MobiDB-lite"/>
    </source>
</evidence>
<comment type="caution">
    <text evidence="2">The sequence shown here is derived from an EMBL/GenBank/DDBJ whole genome shotgun (WGS) entry which is preliminary data.</text>
</comment>
<feature type="compositionally biased region" description="Basic residues" evidence="1">
    <location>
        <begin position="44"/>
        <end position="62"/>
    </location>
</feature>
<sequence length="73" mass="8804">MQSLAGMAIEDVDPSGVMRKARNSLRREVDRLNRLSMTEEEKQRRRSRQRQLYREKKRRMQRVRSVELHSCCA</sequence>
<name>A0AAP0I696_9MAGN</name>
<reference evidence="2 3" key="1">
    <citation type="submission" date="2024-01" db="EMBL/GenBank/DDBJ databases">
        <title>Genome assemblies of Stephania.</title>
        <authorList>
            <person name="Yang L."/>
        </authorList>
    </citation>
    <scope>NUCLEOTIDE SEQUENCE [LARGE SCALE GENOMIC DNA]</scope>
    <source>
        <strain evidence="2">QJT</strain>
        <tissue evidence="2">Leaf</tissue>
    </source>
</reference>
<gene>
    <name evidence="2" type="ORF">Sjap_017483</name>
</gene>
<dbReference type="Proteomes" id="UP001417504">
    <property type="component" value="Unassembled WGS sequence"/>
</dbReference>